<dbReference type="EMBL" id="BIFT01000001">
    <property type="protein sequence ID" value="GCE27316.1"/>
    <property type="molecule type" value="Genomic_DNA"/>
</dbReference>
<evidence type="ECO:0000313" key="4">
    <source>
        <dbReference type="Proteomes" id="UP000287171"/>
    </source>
</evidence>
<name>A0A402B7I8_9CHLR</name>
<keyword evidence="2" id="KW-1133">Transmembrane helix</keyword>
<dbReference type="Proteomes" id="UP000287171">
    <property type="component" value="Unassembled WGS sequence"/>
</dbReference>
<feature type="transmembrane region" description="Helical" evidence="2">
    <location>
        <begin position="186"/>
        <end position="208"/>
    </location>
</feature>
<dbReference type="AlphaFoldDB" id="A0A402B7I8"/>
<organism evidence="3 4">
    <name type="scientific">Dictyobacter alpinus</name>
    <dbReference type="NCBI Taxonomy" id="2014873"/>
    <lineage>
        <taxon>Bacteria</taxon>
        <taxon>Bacillati</taxon>
        <taxon>Chloroflexota</taxon>
        <taxon>Ktedonobacteria</taxon>
        <taxon>Ktedonobacterales</taxon>
        <taxon>Dictyobacteraceae</taxon>
        <taxon>Dictyobacter</taxon>
    </lineage>
</organism>
<protein>
    <recommendedName>
        <fullName evidence="5">Histidine kinase N-terminal 7TM region domain-containing protein</fullName>
    </recommendedName>
</protein>
<keyword evidence="2" id="KW-0812">Transmembrane</keyword>
<feature type="transmembrane region" description="Helical" evidence="2">
    <location>
        <begin position="142"/>
        <end position="165"/>
    </location>
</feature>
<evidence type="ECO:0000256" key="1">
    <source>
        <dbReference type="SAM" id="MobiDB-lite"/>
    </source>
</evidence>
<dbReference type="RefSeq" id="WP_126627682.1">
    <property type="nucleotide sequence ID" value="NZ_BIFT01000001.1"/>
</dbReference>
<evidence type="ECO:0000313" key="3">
    <source>
        <dbReference type="EMBL" id="GCE27316.1"/>
    </source>
</evidence>
<feature type="transmembrane region" description="Helical" evidence="2">
    <location>
        <begin position="101"/>
        <end position="122"/>
    </location>
</feature>
<accession>A0A402B7I8</accession>
<feature type="transmembrane region" description="Helical" evidence="2">
    <location>
        <begin position="6"/>
        <end position="25"/>
    </location>
</feature>
<feature type="transmembrane region" description="Helical" evidence="2">
    <location>
        <begin position="37"/>
        <end position="60"/>
    </location>
</feature>
<keyword evidence="4" id="KW-1185">Reference proteome</keyword>
<keyword evidence="2" id="KW-0472">Membrane</keyword>
<feature type="transmembrane region" description="Helical" evidence="2">
    <location>
        <begin position="214"/>
        <end position="233"/>
    </location>
</feature>
<feature type="region of interest" description="Disordered" evidence="1">
    <location>
        <begin position="238"/>
        <end position="258"/>
    </location>
</feature>
<feature type="transmembrane region" description="Helical" evidence="2">
    <location>
        <begin position="72"/>
        <end position="94"/>
    </location>
</feature>
<sequence length="258" mass="27890">MNTTLLLLPPLINVLVTGIFAWMILRQYLGRRRSYQLYWSISLCMAFIATLAYMAMLLAGPTSGPGVYFFRLYYALGGTIMPSWLGLGSIALVSKPRFTRVCVGFLLLLSTISAIFVLDATVDMHKLSQIAGTPGTGTLHPGPWLVMTILLNTLGVVAVAGVALLSGWKLLRKQANMGGTRTSNILWANVFIFIGAILNAAAGTLARFLGIDTIFWLIMALGWIILFIGVVLASRRSRGNQSTPISNPAAADPVKVSQ</sequence>
<gene>
    <name evidence="3" type="ORF">KDA_28000</name>
</gene>
<evidence type="ECO:0008006" key="5">
    <source>
        <dbReference type="Google" id="ProtNLM"/>
    </source>
</evidence>
<reference evidence="4" key="1">
    <citation type="submission" date="2018-12" db="EMBL/GenBank/DDBJ databases">
        <title>Tengunoibacter tsumagoiensis gen. nov., sp. nov., Dictyobacter kobayashii sp. nov., D. alpinus sp. nov., and D. joshuensis sp. nov. and description of Dictyobacteraceae fam. nov. within the order Ktedonobacterales isolated from Tengu-no-mugimeshi.</title>
        <authorList>
            <person name="Wang C.M."/>
            <person name="Zheng Y."/>
            <person name="Sakai Y."/>
            <person name="Toyoda A."/>
            <person name="Minakuchi Y."/>
            <person name="Abe K."/>
            <person name="Yokota A."/>
            <person name="Yabe S."/>
        </authorList>
    </citation>
    <scope>NUCLEOTIDE SEQUENCE [LARGE SCALE GENOMIC DNA]</scope>
    <source>
        <strain evidence="4">Uno16</strain>
    </source>
</reference>
<evidence type="ECO:0000256" key="2">
    <source>
        <dbReference type="SAM" id="Phobius"/>
    </source>
</evidence>
<comment type="caution">
    <text evidence="3">The sequence shown here is derived from an EMBL/GenBank/DDBJ whole genome shotgun (WGS) entry which is preliminary data.</text>
</comment>
<dbReference type="OrthoDB" id="2374775at2"/>
<proteinExistence type="predicted"/>